<evidence type="ECO:0000313" key="4">
    <source>
        <dbReference type="Proteomes" id="UP001152747"/>
    </source>
</evidence>
<keyword evidence="2" id="KW-0472">Membrane</keyword>
<dbReference type="AlphaFoldDB" id="A0A9P1N3R3"/>
<dbReference type="Proteomes" id="UP001152747">
    <property type="component" value="Unassembled WGS sequence"/>
</dbReference>
<gene>
    <name evidence="3" type="ORF">CAMP_LOCUS9333</name>
</gene>
<dbReference type="EMBL" id="CANHGI010000003">
    <property type="protein sequence ID" value="CAI5446696.1"/>
    <property type="molecule type" value="Genomic_DNA"/>
</dbReference>
<name>A0A9P1N3R3_9PELO</name>
<keyword evidence="2" id="KW-0812">Transmembrane</keyword>
<protein>
    <submittedName>
        <fullName evidence="3">Uncharacterized protein</fullName>
    </submittedName>
</protein>
<keyword evidence="2" id="KW-1133">Transmembrane helix</keyword>
<keyword evidence="4" id="KW-1185">Reference proteome</keyword>
<evidence type="ECO:0000313" key="3">
    <source>
        <dbReference type="EMBL" id="CAI5446696.1"/>
    </source>
</evidence>
<comment type="caution">
    <text evidence="3">The sequence shown here is derived from an EMBL/GenBank/DDBJ whole genome shotgun (WGS) entry which is preliminary data.</text>
</comment>
<evidence type="ECO:0000256" key="2">
    <source>
        <dbReference type="SAM" id="Phobius"/>
    </source>
</evidence>
<accession>A0A9P1N3R3</accession>
<proteinExistence type="predicted"/>
<feature type="region of interest" description="Disordered" evidence="1">
    <location>
        <begin position="239"/>
        <end position="268"/>
    </location>
</feature>
<feature type="compositionally biased region" description="Polar residues" evidence="1">
    <location>
        <begin position="243"/>
        <end position="257"/>
    </location>
</feature>
<sequence length="268" mass="31259">MDAIKTLISSLTNRTTRKLYEKNGVNLKNVCLSGYIKVFKNTNDNSALFYHTNPIDLKLIRCYPQSPVCISRRDTVKKSERSTYQTQYYRFGCRRYNYWEFCGNTEKARKSRKFEIYEKSAVFCGANIKDQLLTKYSKKIIDLFEWIFKEKRIANTEFRVETAFISQDNRDIIPSFEEEEYEKNEEELKANQAGVFSIGESMIFSKMDVISAILLIIATLKVIRVFFIGVQPSAPIDMDEHSNTASQQKNLASSFDSKFNDNDEPYIR</sequence>
<feature type="transmembrane region" description="Helical" evidence="2">
    <location>
        <begin position="209"/>
        <end position="230"/>
    </location>
</feature>
<organism evidence="3 4">
    <name type="scientific">Caenorhabditis angaria</name>
    <dbReference type="NCBI Taxonomy" id="860376"/>
    <lineage>
        <taxon>Eukaryota</taxon>
        <taxon>Metazoa</taxon>
        <taxon>Ecdysozoa</taxon>
        <taxon>Nematoda</taxon>
        <taxon>Chromadorea</taxon>
        <taxon>Rhabditida</taxon>
        <taxon>Rhabditina</taxon>
        <taxon>Rhabditomorpha</taxon>
        <taxon>Rhabditoidea</taxon>
        <taxon>Rhabditidae</taxon>
        <taxon>Peloderinae</taxon>
        <taxon>Caenorhabditis</taxon>
    </lineage>
</organism>
<feature type="compositionally biased region" description="Basic and acidic residues" evidence="1">
    <location>
        <begin position="258"/>
        <end position="268"/>
    </location>
</feature>
<reference evidence="3" key="1">
    <citation type="submission" date="2022-11" db="EMBL/GenBank/DDBJ databases">
        <authorList>
            <person name="Kikuchi T."/>
        </authorList>
    </citation>
    <scope>NUCLEOTIDE SEQUENCE</scope>
    <source>
        <strain evidence="3">PS1010</strain>
    </source>
</reference>
<evidence type="ECO:0000256" key="1">
    <source>
        <dbReference type="SAM" id="MobiDB-lite"/>
    </source>
</evidence>